<dbReference type="EMBL" id="JAZDUE010000011">
    <property type="protein sequence ID" value="MEE4024211.1"/>
    <property type="molecule type" value="Genomic_DNA"/>
</dbReference>
<gene>
    <name evidence="1" type="ORF">V1Y59_14090</name>
</gene>
<name>A0ABU7MW70_9ACTN</name>
<reference evidence="1 2" key="1">
    <citation type="submission" date="2024-01" db="EMBL/GenBank/DDBJ databases">
        <title>Draft genome sequence of Gordonia sp. PKS22-38.</title>
        <authorList>
            <person name="Suphannarot A."/>
            <person name="Mingma R."/>
        </authorList>
    </citation>
    <scope>NUCLEOTIDE SEQUENCE [LARGE SCALE GENOMIC DNA]</scope>
    <source>
        <strain evidence="1 2">PKS22-38</strain>
    </source>
</reference>
<dbReference type="RefSeq" id="WP_330505595.1">
    <property type="nucleotide sequence ID" value="NZ_JAZDUE010000011.1"/>
</dbReference>
<organism evidence="1 2">
    <name type="scientific">Gordonia prachuapensis</name>
    <dbReference type="NCBI Taxonomy" id="3115651"/>
    <lineage>
        <taxon>Bacteria</taxon>
        <taxon>Bacillati</taxon>
        <taxon>Actinomycetota</taxon>
        <taxon>Actinomycetes</taxon>
        <taxon>Mycobacteriales</taxon>
        <taxon>Gordoniaceae</taxon>
        <taxon>Gordonia</taxon>
    </lineage>
</organism>
<sequence length="531" mass="56035">MRQRSIAGPAVLFGIGVVALVAGVVLSLVPFPTDGSASPTAVFTAQKNLDEVAFGLGGSPGARYTGTLTTTSDAPDSDPQTVEFTDLTVAATKNADGEIAYNSTPAEYRQIGNYRYLKGPSRVWTDLFDGAPVASALDLGAVDDTWTDLRYSGLPDLGYLLSPALLAGRIGNTERVEPPQLGLELPAPNQGTPDARFWPTSDPVITAVDADTLRVGSMETTFDPSTKQVTHITGEFEREGIHVSIDTDVTVLAPDDLATLYADERALVPDLLSIPAPAVPLADNPITTRATGSCTPASCGFTITASGALNPEVADEMRPVNGHVNFGITVRYAVDDGRPGERGGTCTRVLTTPFGGRADTRCAATDLPQGARGVRAIPTLQYLPFVDSTEGDLNEYIDSQEESSKQPISLVRTGIKQAEAARYNDQVVGFPSSYGVKVGDYVFDGVGPQGNLFVAFAPGYAEHITGGRLDADWAGTDLLTQQLDAQVAAAGDREITYVTAEPELASALRLLALTEGVDFDDITVFSTPVEQ</sequence>
<keyword evidence="2" id="KW-1185">Reference proteome</keyword>
<accession>A0ABU7MW70</accession>
<protein>
    <submittedName>
        <fullName evidence="1">Uncharacterized protein</fullName>
    </submittedName>
</protein>
<dbReference type="Proteomes" id="UP001335729">
    <property type="component" value="Unassembled WGS sequence"/>
</dbReference>
<comment type="caution">
    <text evidence="1">The sequence shown here is derived from an EMBL/GenBank/DDBJ whole genome shotgun (WGS) entry which is preliminary data.</text>
</comment>
<evidence type="ECO:0000313" key="1">
    <source>
        <dbReference type="EMBL" id="MEE4024211.1"/>
    </source>
</evidence>
<evidence type="ECO:0000313" key="2">
    <source>
        <dbReference type="Proteomes" id="UP001335729"/>
    </source>
</evidence>
<proteinExistence type="predicted"/>